<name>A0AA37XEE0_9MICO</name>
<protein>
    <recommendedName>
        <fullName evidence="2">LysM domain-containing protein</fullName>
    </recommendedName>
</protein>
<dbReference type="RefSeq" id="WP_284250513.1">
    <property type="nucleotide sequence ID" value="NZ_BSUM01000001.1"/>
</dbReference>
<organism evidence="3 4">
    <name type="scientific">Litorihabitans aurantiacus</name>
    <dbReference type="NCBI Taxonomy" id="1930061"/>
    <lineage>
        <taxon>Bacteria</taxon>
        <taxon>Bacillati</taxon>
        <taxon>Actinomycetota</taxon>
        <taxon>Actinomycetes</taxon>
        <taxon>Micrococcales</taxon>
        <taxon>Beutenbergiaceae</taxon>
        <taxon>Litorihabitans</taxon>
    </lineage>
</organism>
<gene>
    <name evidence="3" type="ORF">GCM10025875_17330</name>
</gene>
<proteinExistence type="predicted"/>
<keyword evidence="1" id="KW-0472">Membrane</keyword>
<reference evidence="3" key="1">
    <citation type="journal article" date="2014" name="Int. J. Syst. Evol. Microbiol.">
        <title>Complete genome sequence of Corynebacterium casei LMG S-19264T (=DSM 44701T), isolated from a smear-ripened cheese.</title>
        <authorList>
            <consortium name="US DOE Joint Genome Institute (JGI-PGF)"/>
            <person name="Walter F."/>
            <person name="Albersmeier A."/>
            <person name="Kalinowski J."/>
            <person name="Ruckert C."/>
        </authorList>
    </citation>
    <scope>NUCLEOTIDE SEQUENCE</scope>
    <source>
        <strain evidence="3">NBRC 112290</strain>
    </source>
</reference>
<dbReference type="Pfam" id="PF01476">
    <property type="entry name" value="LysM"/>
    <property type="match status" value="1"/>
</dbReference>
<evidence type="ECO:0000313" key="4">
    <source>
        <dbReference type="Proteomes" id="UP001157161"/>
    </source>
</evidence>
<feature type="domain" description="LysM" evidence="2">
    <location>
        <begin position="72"/>
        <end position="120"/>
    </location>
</feature>
<keyword evidence="1" id="KW-1133">Transmembrane helix</keyword>
<dbReference type="Gene3D" id="3.10.350.10">
    <property type="entry name" value="LysM domain"/>
    <property type="match status" value="1"/>
</dbReference>
<dbReference type="AlphaFoldDB" id="A0AA37XEE0"/>
<sequence>MTTTTATTTIVTDRARCTSQARRPAPMRLTRRGRAVLVGLGLAVAAGVGSVAGQAVAGQEVATPTAATTTVVVAPGESLWTIADTIAAPDQDVRDVVSAIADLNDLDGLGVQAGAELLLPAS</sequence>
<dbReference type="InterPro" id="IPR018392">
    <property type="entry name" value="LysM"/>
</dbReference>
<accession>A0AA37XEE0</accession>
<keyword evidence="4" id="KW-1185">Reference proteome</keyword>
<evidence type="ECO:0000259" key="2">
    <source>
        <dbReference type="Pfam" id="PF01476"/>
    </source>
</evidence>
<dbReference type="EMBL" id="BSUM01000001">
    <property type="protein sequence ID" value="GMA31741.1"/>
    <property type="molecule type" value="Genomic_DNA"/>
</dbReference>
<reference evidence="3" key="2">
    <citation type="submission" date="2023-02" db="EMBL/GenBank/DDBJ databases">
        <authorList>
            <person name="Sun Q."/>
            <person name="Mori K."/>
        </authorList>
    </citation>
    <scope>NUCLEOTIDE SEQUENCE</scope>
    <source>
        <strain evidence="3">NBRC 112290</strain>
    </source>
</reference>
<feature type="transmembrane region" description="Helical" evidence="1">
    <location>
        <begin position="35"/>
        <end position="57"/>
    </location>
</feature>
<evidence type="ECO:0000256" key="1">
    <source>
        <dbReference type="SAM" id="Phobius"/>
    </source>
</evidence>
<dbReference type="Proteomes" id="UP001157161">
    <property type="component" value="Unassembled WGS sequence"/>
</dbReference>
<comment type="caution">
    <text evidence="3">The sequence shown here is derived from an EMBL/GenBank/DDBJ whole genome shotgun (WGS) entry which is preliminary data.</text>
</comment>
<keyword evidence="1" id="KW-0812">Transmembrane</keyword>
<dbReference type="InterPro" id="IPR036779">
    <property type="entry name" value="LysM_dom_sf"/>
</dbReference>
<evidence type="ECO:0000313" key="3">
    <source>
        <dbReference type="EMBL" id="GMA31741.1"/>
    </source>
</evidence>